<dbReference type="OrthoDB" id="1107506at2759"/>
<feature type="domain" description="C2H2-type" evidence="6">
    <location>
        <begin position="264"/>
        <end position="291"/>
    </location>
</feature>
<name>A0A8S1BPD2_ARCPL</name>
<dbReference type="Pfam" id="PF12756">
    <property type="entry name" value="zf-C2H2_2"/>
    <property type="match status" value="1"/>
</dbReference>
<feature type="domain" description="C2H2-type" evidence="6">
    <location>
        <begin position="123"/>
        <end position="150"/>
    </location>
</feature>
<dbReference type="PROSITE" id="PS00028">
    <property type="entry name" value="ZINC_FINGER_C2H2_1"/>
    <property type="match status" value="10"/>
</dbReference>
<dbReference type="AlphaFoldDB" id="A0A8S1BPD2"/>
<dbReference type="SMART" id="SM00355">
    <property type="entry name" value="ZnF_C2H2"/>
    <property type="match status" value="10"/>
</dbReference>
<dbReference type="PANTHER" id="PTHR24379:SF121">
    <property type="entry name" value="C2H2-TYPE DOMAIN-CONTAINING PROTEIN"/>
    <property type="match status" value="1"/>
</dbReference>
<dbReference type="Gene3D" id="3.30.160.60">
    <property type="entry name" value="Classic Zinc Finger"/>
    <property type="match status" value="6"/>
</dbReference>
<feature type="domain" description="C2H2-type" evidence="6">
    <location>
        <begin position="237"/>
        <end position="265"/>
    </location>
</feature>
<feature type="domain" description="C2H2-type" evidence="6">
    <location>
        <begin position="176"/>
        <end position="204"/>
    </location>
</feature>
<evidence type="ECO:0000256" key="1">
    <source>
        <dbReference type="ARBA" id="ARBA00022723"/>
    </source>
</evidence>
<feature type="domain" description="C2H2-type" evidence="6">
    <location>
        <begin position="149"/>
        <end position="171"/>
    </location>
</feature>
<dbReference type="GO" id="GO:0005634">
    <property type="term" value="C:nucleus"/>
    <property type="evidence" value="ECO:0007669"/>
    <property type="project" value="TreeGrafter"/>
</dbReference>
<keyword evidence="3 5" id="KW-0863">Zinc-finger</keyword>
<dbReference type="GO" id="GO:0000981">
    <property type="term" value="F:DNA-binding transcription factor activity, RNA polymerase II-specific"/>
    <property type="evidence" value="ECO:0007669"/>
    <property type="project" value="TreeGrafter"/>
</dbReference>
<dbReference type="Pfam" id="PF13912">
    <property type="entry name" value="zf-C2H2_6"/>
    <property type="match status" value="1"/>
</dbReference>
<dbReference type="PANTHER" id="PTHR24379">
    <property type="entry name" value="KRAB AND ZINC FINGER DOMAIN-CONTAINING"/>
    <property type="match status" value="1"/>
</dbReference>
<keyword evidence="1" id="KW-0479">Metal-binding</keyword>
<gene>
    <name evidence="7" type="ORF">APLA_LOCUS17286</name>
</gene>
<evidence type="ECO:0000256" key="3">
    <source>
        <dbReference type="ARBA" id="ARBA00022771"/>
    </source>
</evidence>
<dbReference type="InterPro" id="IPR036236">
    <property type="entry name" value="Znf_C2H2_sf"/>
</dbReference>
<evidence type="ECO:0000313" key="7">
    <source>
        <dbReference type="EMBL" id="CAB3261042.1"/>
    </source>
</evidence>
<protein>
    <recommendedName>
        <fullName evidence="6">C2H2-type domain-containing protein</fullName>
    </recommendedName>
</protein>
<evidence type="ECO:0000256" key="4">
    <source>
        <dbReference type="ARBA" id="ARBA00022833"/>
    </source>
</evidence>
<dbReference type="Pfam" id="PF00096">
    <property type="entry name" value="zf-C2H2"/>
    <property type="match status" value="3"/>
</dbReference>
<organism evidence="7 8">
    <name type="scientific">Arctia plantaginis</name>
    <name type="common">Wood tiger moth</name>
    <name type="synonym">Phalaena plantaginis</name>
    <dbReference type="NCBI Taxonomy" id="874455"/>
    <lineage>
        <taxon>Eukaryota</taxon>
        <taxon>Metazoa</taxon>
        <taxon>Ecdysozoa</taxon>
        <taxon>Arthropoda</taxon>
        <taxon>Hexapoda</taxon>
        <taxon>Insecta</taxon>
        <taxon>Pterygota</taxon>
        <taxon>Neoptera</taxon>
        <taxon>Endopterygota</taxon>
        <taxon>Lepidoptera</taxon>
        <taxon>Glossata</taxon>
        <taxon>Ditrysia</taxon>
        <taxon>Noctuoidea</taxon>
        <taxon>Erebidae</taxon>
        <taxon>Arctiinae</taxon>
        <taxon>Arctia</taxon>
    </lineage>
</organism>
<dbReference type="InterPro" id="IPR041661">
    <property type="entry name" value="ZN622/Rei1/Reh1_Znf-C2H2"/>
</dbReference>
<dbReference type="InterPro" id="IPR013087">
    <property type="entry name" value="Znf_C2H2_type"/>
</dbReference>
<dbReference type="Proteomes" id="UP000494256">
    <property type="component" value="Unassembled WGS sequence"/>
</dbReference>
<sequence>MTLSERQNASILLVNTTAKPFVYCRYYFKCFFCREQYSEIKNLLQHTLSHDIPEQAVLLKEFLPKGKRTIKVDISELKCRICKQSFEDLERIRRHLTSEHCKAFTESGNGLVAYDLTSKNGQFSCHICHKIFQTFILLNRHMNVHFSNAVCETCGAGFMTHQRLIQHKEIHLPGGYPCNRCNKVYTTNSNLKYHIEKAHEGATKMRMLRCPHCPERFAEHFRKLKHLKDSHGITFTFHCEVCKSVFPSRRALTMHTNKYHTEKTQCEICKKSFSCVTTLKKHMISHTGERNYICSLCQKAYRHQKSLKQHMRSHNQEDEYIKFNCAECGNGFPNRNDYNRHVKEWHPRSYFDYTVR</sequence>
<dbReference type="PROSITE" id="PS50157">
    <property type="entry name" value="ZINC_FINGER_C2H2_2"/>
    <property type="match status" value="7"/>
</dbReference>
<reference evidence="7 8" key="1">
    <citation type="submission" date="2020-04" db="EMBL/GenBank/DDBJ databases">
        <authorList>
            <person name="Wallbank WR R."/>
            <person name="Pardo Diaz C."/>
            <person name="Kozak K."/>
            <person name="Martin S."/>
            <person name="Jiggins C."/>
            <person name="Moest M."/>
            <person name="Warren A I."/>
            <person name="Byers J.R.P. K."/>
            <person name="Montejo-Kovacevich G."/>
            <person name="Yen C E."/>
        </authorList>
    </citation>
    <scope>NUCLEOTIDE SEQUENCE [LARGE SCALE GENOMIC DNA]</scope>
</reference>
<keyword evidence="4" id="KW-0862">Zinc</keyword>
<feature type="domain" description="C2H2-type" evidence="6">
    <location>
        <begin position="292"/>
        <end position="319"/>
    </location>
</feature>
<dbReference type="Pfam" id="PF13894">
    <property type="entry name" value="zf-C2H2_4"/>
    <property type="match status" value="1"/>
</dbReference>
<proteinExistence type="predicted"/>
<comment type="caution">
    <text evidence="7">The sequence shown here is derived from an EMBL/GenBank/DDBJ whole genome shotgun (WGS) entry which is preliminary data.</text>
</comment>
<feature type="domain" description="C2H2-type" evidence="6">
    <location>
        <begin position="323"/>
        <end position="346"/>
    </location>
</feature>
<dbReference type="GO" id="GO:0000977">
    <property type="term" value="F:RNA polymerase II transcription regulatory region sequence-specific DNA binding"/>
    <property type="evidence" value="ECO:0007669"/>
    <property type="project" value="TreeGrafter"/>
</dbReference>
<accession>A0A8S1BPD2</accession>
<evidence type="ECO:0000256" key="5">
    <source>
        <dbReference type="PROSITE-ProRule" id="PRU00042"/>
    </source>
</evidence>
<dbReference type="SUPFAM" id="SSF57667">
    <property type="entry name" value="beta-beta-alpha zinc fingers"/>
    <property type="match status" value="4"/>
</dbReference>
<keyword evidence="2" id="KW-0677">Repeat</keyword>
<dbReference type="FunFam" id="3.30.160.60:FF:000202">
    <property type="entry name" value="Zinc finger protein 574"/>
    <property type="match status" value="1"/>
</dbReference>
<dbReference type="GO" id="GO:0032502">
    <property type="term" value="P:developmental process"/>
    <property type="evidence" value="ECO:0007669"/>
    <property type="project" value="UniProtKB-ARBA"/>
</dbReference>
<dbReference type="GO" id="GO:0008270">
    <property type="term" value="F:zinc ion binding"/>
    <property type="evidence" value="ECO:0007669"/>
    <property type="project" value="UniProtKB-KW"/>
</dbReference>
<evidence type="ECO:0000259" key="6">
    <source>
        <dbReference type="PROSITE" id="PS50157"/>
    </source>
</evidence>
<dbReference type="EMBL" id="CADEBD010000959">
    <property type="protein sequence ID" value="CAB3261042.1"/>
    <property type="molecule type" value="Genomic_DNA"/>
</dbReference>
<evidence type="ECO:0000313" key="8">
    <source>
        <dbReference type="Proteomes" id="UP000494256"/>
    </source>
</evidence>
<evidence type="ECO:0000256" key="2">
    <source>
        <dbReference type="ARBA" id="ARBA00022737"/>
    </source>
</evidence>